<evidence type="ECO:0000313" key="3">
    <source>
        <dbReference type="Proteomes" id="UP000248134"/>
    </source>
</evidence>
<dbReference type="PANTHER" id="PTHR43000">
    <property type="entry name" value="DTDP-D-GLUCOSE 4,6-DEHYDRATASE-RELATED"/>
    <property type="match status" value="1"/>
</dbReference>
<feature type="domain" description="NAD(P)-binding" evidence="1">
    <location>
        <begin position="22"/>
        <end position="323"/>
    </location>
</feature>
<dbReference type="AlphaFoldDB" id="A0A323UNP2"/>
<dbReference type="SUPFAM" id="SSF51735">
    <property type="entry name" value="NAD(P)-binding Rossmann-fold domains"/>
    <property type="match status" value="1"/>
</dbReference>
<dbReference type="Pfam" id="PF16363">
    <property type="entry name" value="GDP_Man_Dehyd"/>
    <property type="match status" value="1"/>
</dbReference>
<sequence length="345" mass="38775">MTGIVPASAPCAMARAGFDKYLVVGSNSFTGASMVSYLLDQGAEVVGISRSDEPHPAFLPYRWKNADRFRFRKLDLNHDLDAIMQLVTAERFPCIINFAAQSMVGESWANPDHWFITNVVSTVRLHERLRACDFLERYVHVTTPEVYGNATGTLTEDAVFDPSTPYAVSRAAGDMSLRSYFRAYGFPVLFTRAANVYGPGQRLYRIVPRTILFIKLGRKLQLHGGGTSERSFIHAADVADATRRIACNGRLGDSYHISTDRIVTIRALVEMICAMMGVRFEDQVEIVGERLGKDAAYKLDSSKLRSELGWSDQITLEQGIEQTIAWIDRWFEELKSQPFDYAHKP</sequence>
<dbReference type="OrthoDB" id="9801785at2"/>
<evidence type="ECO:0000259" key="1">
    <source>
        <dbReference type="Pfam" id="PF16363"/>
    </source>
</evidence>
<dbReference type="RefSeq" id="WP_110788635.1">
    <property type="nucleotide sequence ID" value="NZ_QKQS01000038.1"/>
</dbReference>
<dbReference type="EMBL" id="QKQS01000038">
    <property type="protein sequence ID" value="PZA09288.1"/>
    <property type="molecule type" value="Genomic_DNA"/>
</dbReference>
<gene>
    <name evidence="2" type="ORF">DNX69_24620</name>
</gene>
<dbReference type="Gene3D" id="3.40.50.720">
    <property type="entry name" value="NAD(P)-binding Rossmann-like Domain"/>
    <property type="match status" value="1"/>
</dbReference>
<name>A0A323UNP2_RHOPL</name>
<proteinExistence type="predicted"/>
<comment type="caution">
    <text evidence="2">The sequence shown here is derived from an EMBL/GenBank/DDBJ whole genome shotgun (WGS) entry which is preliminary data.</text>
</comment>
<organism evidence="2 3">
    <name type="scientific">Rhodopseudomonas palustris</name>
    <dbReference type="NCBI Taxonomy" id="1076"/>
    <lineage>
        <taxon>Bacteria</taxon>
        <taxon>Pseudomonadati</taxon>
        <taxon>Pseudomonadota</taxon>
        <taxon>Alphaproteobacteria</taxon>
        <taxon>Hyphomicrobiales</taxon>
        <taxon>Nitrobacteraceae</taxon>
        <taxon>Rhodopseudomonas</taxon>
    </lineage>
</organism>
<dbReference type="Gene3D" id="3.90.25.10">
    <property type="entry name" value="UDP-galactose 4-epimerase, domain 1"/>
    <property type="match status" value="1"/>
</dbReference>
<dbReference type="InterPro" id="IPR036291">
    <property type="entry name" value="NAD(P)-bd_dom_sf"/>
</dbReference>
<dbReference type="InterPro" id="IPR016040">
    <property type="entry name" value="NAD(P)-bd_dom"/>
</dbReference>
<accession>A0A323UNP2</accession>
<dbReference type="Proteomes" id="UP000248134">
    <property type="component" value="Unassembled WGS sequence"/>
</dbReference>
<reference evidence="2 3" key="1">
    <citation type="submission" date="2018-06" db="EMBL/GenBank/DDBJ databases">
        <title>Draft Whole-Genome Sequence of the purple photosynthetic bacterium Rhodospeudomonas palustris XCP.</title>
        <authorList>
            <person name="Rayyan A."/>
            <person name="Meyer T.E."/>
            <person name="Kyndt J.A."/>
        </authorList>
    </citation>
    <scope>NUCLEOTIDE SEQUENCE [LARGE SCALE GENOMIC DNA]</scope>
    <source>
        <strain evidence="2 3">XCP</strain>
    </source>
</reference>
<protein>
    <submittedName>
        <fullName evidence="2">dTDP-glucose 4,6-dehydratase</fullName>
    </submittedName>
</protein>
<evidence type="ECO:0000313" key="2">
    <source>
        <dbReference type="EMBL" id="PZA09288.1"/>
    </source>
</evidence>